<dbReference type="InterPro" id="IPR011006">
    <property type="entry name" value="CheY-like_superfamily"/>
</dbReference>
<dbReference type="InterPro" id="IPR052020">
    <property type="entry name" value="Cyclic_di-GMP/3'3'-cGAMP_PDE"/>
</dbReference>
<dbReference type="EMBL" id="JALPRY010000008">
    <property type="protein sequence ID" value="MCK8779850.1"/>
    <property type="molecule type" value="Genomic_DNA"/>
</dbReference>
<evidence type="ECO:0000313" key="6">
    <source>
        <dbReference type="Proteomes" id="UP001202827"/>
    </source>
</evidence>
<dbReference type="InterPro" id="IPR006674">
    <property type="entry name" value="HD_domain"/>
</dbReference>
<dbReference type="SUPFAM" id="SSF52172">
    <property type="entry name" value="CheY-like"/>
    <property type="match status" value="1"/>
</dbReference>
<dbReference type="Pfam" id="PF13487">
    <property type="entry name" value="HD_5"/>
    <property type="match status" value="1"/>
</dbReference>
<dbReference type="Gene3D" id="1.10.3210.10">
    <property type="entry name" value="Hypothetical protein af1432"/>
    <property type="match status" value="1"/>
</dbReference>
<comment type="caution">
    <text evidence="5">The sequence shown here is derived from an EMBL/GenBank/DDBJ whole genome shotgun (WGS) entry which is preliminary data.</text>
</comment>
<dbReference type="Gene3D" id="3.40.50.2300">
    <property type="match status" value="1"/>
</dbReference>
<keyword evidence="6" id="KW-1185">Reference proteome</keyword>
<dbReference type="PROSITE" id="PS51831">
    <property type="entry name" value="HD"/>
    <property type="match status" value="1"/>
</dbReference>
<dbReference type="SMART" id="SM00448">
    <property type="entry name" value="REC"/>
    <property type="match status" value="1"/>
</dbReference>
<dbReference type="InterPro" id="IPR003607">
    <property type="entry name" value="HD/PDEase_dom"/>
</dbReference>
<dbReference type="Proteomes" id="UP001202827">
    <property type="component" value="Unassembled WGS sequence"/>
</dbReference>
<evidence type="ECO:0000259" key="4">
    <source>
        <dbReference type="PROSITE" id="PS51832"/>
    </source>
</evidence>
<dbReference type="CDD" id="cd00077">
    <property type="entry name" value="HDc"/>
    <property type="match status" value="1"/>
</dbReference>
<name>A0ABT0IPP1_9HYPH</name>
<accession>A0ABT0IPP1</accession>
<dbReference type="InterPro" id="IPR037522">
    <property type="entry name" value="HD_GYP_dom"/>
</dbReference>
<dbReference type="SUPFAM" id="SSF109604">
    <property type="entry name" value="HD-domain/PDEase-like"/>
    <property type="match status" value="1"/>
</dbReference>
<protein>
    <submittedName>
        <fullName evidence="5">Response regulator</fullName>
    </submittedName>
</protein>
<reference evidence="5 6" key="1">
    <citation type="submission" date="2022-04" db="EMBL/GenBank/DDBJ databases">
        <title>Rhizobium coralii sp. nov., isolated from coral Turbinaria peltata.</title>
        <authorList>
            <person name="Sun H."/>
        </authorList>
    </citation>
    <scope>NUCLEOTIDE SEQUENCE [LARGE SCALE GENOMIC DNA]</scope>
    <source>
        <strain evidence="5 6">NTR19</strain>
    </source>
</reference>
<proteinExistence type="predicted"/>
<sequence length="355" mass="38754">MRIALIDDSHSALVALQGHLRSLDDVELHAYQSGWDALVDATTIEFDLVISDYLMPDLDGIDVIRRLREMPAYAAVPLVMITSNGHADIHRRAIEAGVTDFLRKPIDAIELLARVRNLLALRRAHLEICERAQMLDGAVSLANLALEQREEEILWRLARAVDARDGKTGEHMSRMAMICFLIAQELGLPPETCRTIYLAAPLHDVGKIGIPDAILSKPGRLTPEEYALMQCHVEIGVKILENADNEPLRTAEIIARGHHERWDGSGYPAGLAGAAIPLEARIAAVADVFEALCAERPYKPAWPLEKAKDEILAGAGTLFDPSCVAAFLRSWCAIAERFLPVAASFNGPALGSAAA</sequence>
<dbReference type="PROSITE" id="PS50110">
    <property type="entry name" value="RESPONSE_REGULATORY"/>
    <property type="match status" value="1"/>
</dbReference>
<dbReference type="PANTHER" id="PTHR45228">
    <property type="entry name" value="CYCLIC DI-GMP PHOSPHODIESTERASE TM_0186-RELATED"/>
    <property type="match status" value="1"/>
</dbReference>
<dbReference type="RefSeq" id="WP_248682544.1">
    <property type="nucleotide sequence ID" value="NZ_JALPRY010000008.1"/>
</dbReference>
<dbReference type="InterPro" id="IPR001789">
    <property type="entry name" value="Sig_transdc_resp-reg_receiver"/>
</dbReference>
<dbReference type="SMART" id="SM00471">
    <property type="entry name" value="HDc"/>
    <property type="match status" value="1"/>
</dbReference>
<keyword evidence="1" id="KW-0597">Phosphoprotein</keyword>
<feature type="domain" description="HD-GYP" evidence="4">
    <location>
        <begin position="146"/>
        <end position="343"/>
    </location>
</feature>
<dbReference type="PANTHER" id="PTHR45228:SF1">
    <property type="entry name" value="CYCLIC DI-GMP PHOSPHODIESTERASE TM_0186"/>
    <property type="match status" value="1"/>
</dbReference>
<feature type="domain" description="Response regulatory" evidence="2">
    <location>
        <begin position="2"/>
        <end position="119"/>
    </location>
</feature>
<dbReference type="PROSITE" id="PS51832">
    <property type="entry name" value="HD_GYP"/>
    <property type="match status" value="1"/>
</dbReference>
<feature type="modified residue" description="4-aspartylphosphate" evidence="1">
    <location>
        <position position="52"/>
    </location>
</feature>
<feature type="domain" description="HD" evidence="3">
    <location>
        <begin position="168"/>
        <end position="292"/>
    </location>
</feature>
<evidence type="ECO:0000259" key="2">
    <source>
        <dbReference type="PROSITE" id="PS50110"/>
    </source>
</evidence>
<dbReference type="Pfam" id="PF00072">
    <property type="entry name" value="Response_reg"/>
    <property type="match status" value="1"/>
</dbReference>
<organism evidence="5 6">
    <name type="scientific">Neorhizobium turbinariae</name>
    <dbReference type="NCBI Taxonomy" id="2937795"/>
    <lineage>
        <taxon>Bacteria</taxon>
        <taxon>Pseudomonadati</taxon>
        <taxon>Pseudomonadota</taxon>
        <taxon>Alphaproteobacteria</taxon>
        <taxon>Hyphomicrobiales</taxon>
        <taxon>Rhizobiaceae</taxon>
        <taxon>Rhizobium/Agrobacterium group</taxon>
        <taxon>Neorhizobium</taxon>
    </lineage>
</organism>
<gene>
    <name evidence="5" type="ORF">M0654_07595</name>
</gene>
<evidence type="ECO:0000259" key="3">
    <source>
        <dbReference type="PROSITE" id="PS51831"/>
    </source>
</evidence>
<evidence type="ECO:0000256" key="1">
    <source>
        <dbReference type="PROSITE-ProRule" id="PRU00169"/>
    </source>
</evidence>
<evidence type="ECO:0000313" key="5">
    <source>
        <dbReference type="EMBL" id="MCK8779850.1"/>
    </source>
</evidence>